<feature type="chain" id="PRO_5031405993" description="Secreted protein" evidence="1">
    <location>
        <begin position="33"/>
        <end position="238"/>
    </location>
</feature>
<evidence type="ECO:0000313" key="3">
    <source>
        <dbReference type="Proteomes" id="UP000536179"/>
    </source>
</evidence>
<sequence length="238" mass="25215">MSRHRPLGVASIHFALAIALVTSILQSEPANAQLIQQTIPNQNIGSSFFENNGVQWNFKGPGFFANFGGGNAIAPFGNPDSNAGLRTGVGIAGGGFSGGIGLNLAQGSSRSNVSTSASLTTTDGMPGYISSQTVRPFVTGIVPVVGGQAFTSSMPPLPPSPTAAFGEYQRSQVADMQRRSAAHQESVQKKAQHAFERGQRAEEEGNLRMARANYQNALRTAQGPLRVEILMRMRARGW</sequence>
<gene>
    <name evidence="2" type="ORF">FHS27_005208</name>
</gene>
<proteinExistence type="predicted"/>
<evidence type="ECO:0000256" key="1">
    <source>
        <dbReference type="SAM" id="SignalP"/>
    </source>
</evidence>
<keyword evidence="1" id="KW-0732">Signal</keyword>
<keyword evidence="3" id="KW-1185">Reference proteome</keyword>
<organism evidence="2 3">
    <name type="scientific">Aporhodopirellula rubra</name>
    <dbReference type="NCBI Taxonomy" id="980271"/>
    <lineage>
        <taxon>Bacteria</taxon>
        <taxon>Pseudomonadati</taxon>
        <taxon>Planctomycetota</taxon>
        <taxon>Planctomycetia</taxon>
        <taxon>Pirellulales</taxon>
        <taxon>Pirellulaceae</taxon>
        <taxon>Aporhodopirellula</taxon>
    </lineage>
</organism>
<protein>
    <recommendedName>
        <fullName evidence="4">Secreted protein</fullName>
    </recommendedName>
</protein>
<dbReference type="EMBL" id="JACHXU010000023">
    <property type="protein sequence ID" value="MBB3209368.1"/>
    <property type="molecule type" value="Genomic_DNA"/>
</dbReference>
<comment type="caution">
    <text evidence="2">The sequence shown here is derived from an EMBL/GenBank/DDBJ whole genome shotgun (WGS) entry which is preliminary data.</text>
</comment>
<name>A0A7W5E4D0_9BACT</name>
<accession>A0A7W5E4D0</accession>
<evidence type="ECO:0000313" key="2">
    <source>
        <dbReference type="EMBL" id="MBB3209368.1"/>
    </source>
</evidence>
<dbReference type="AlphaFoldDB" id="A0A7W5E4D0"/>
<dbReference type="Proteomes" id="UP000536179">
    <property type="component" value="Unassembled WGS sequence"/>
</dbReference>
<feature type="signal peptide" evidence="1">
    <location>
        <begin position="1"/>
        <end position="32"/>
    </location>
</feature>
<dbReference type="RefSeq" id="WP_221225354.1">
    <property type="nucleotide sequence ID" value="NZ_JACHXU010000023.1"/>
</dbReference>
<reference evidence="2 3" key="1">
    <citation type="submission" date="2020-08" db="EMBL/GenBank/DDBJ databases">
        <title>Genomic Encyclopedia of Type Strains, Phase III (KMG-III): the genomes of soil and plant-associated and newly described type strains.</title>
        <authorList>
            <person name="Whitman W."/>
        </authorList>
    </citation>
    <scope>NUCLEOTIDE SEQUENCE [LARGE SCALE GENOMIC DNA]</scope>
    <source>
        <strain evidence="2 3">CECT 8075</strain>
    </source>
</reference>
<evidence type="ECO:0008006" key="4">
    <source>
        <dbReference type="Google" id="ProtNLM"/>
    </source>
</evidence>